<organism evidence="5 6">
    <name type="scientific">Paenibacillus tyrfis</name>
    <dbReference type="NCBI Taxonomy" id="1501230"/>
    <lineage>
        <taxon>Bacteria</taxon>
        <taxon>Bacillati</taxon>
        <taxon>Bacillota</taxon>
        <taxon>Bacilli</taxon>
        <taxon>Bacillales</taxon>
        <taxon>Paenibacillaceae</taxon>
        <taxon>Paenibacillus</taxon>
    </lineage>
</organism>
<evidence type="ECO:0000256" key="2">
    <source>
        <dbReference type="ARBA" id="ARBA00023125"/>
    </source>
</evidence>
<keyword evidence="6" id="KW-1185">Reference proteome</keyword>
<evidence type="ECO:0000256" key="1">
    <source>
        <dbReference type="ARBA" id="ARBA00023015"/>
    </source>
</evidence>
<comment type="caution">
    <text evidence="5">The sequence shown here is derived from an EMBL/GenBank/DDBJ whole genome shotgun (WGS) entry which is preliminary data.</text>
</comment>
<dbReference type="Proteomes" id="UP000028123">
    <property type="component" value="Unassembled WGS sequence"/>
</dbReference>
<name>A0A081P9B6_9BACL</name>
<protein>
    <recommendedName>
        <fullName evidence="4">HTH marR-type domain-containing protein</fullName>
    </recommendedName>
</protein>
<evidence type="ECO:0000313" key="6">
    <source>
        <dbReference type="Proteomes" id="UP000028123"/>
    </source>
</evidence>
<proteinExistence type="predicted"/>
<dbReference type="InterPro" id="IPR036388">
    <property type="entry name" value="WH-like_DNA-bd_sf"/>
</dbReference>
<dbReference type="GO" id="GO:0003677">
    <property type="term" value="F:DNA binding"/>
    <property type="evidence" value="ECO:0007669"/>
    <property type="project" value="UniProtKB-KW"/>
</dbReference>
<evidence type="ECO:0000259" key="4">
    <source>
        <dbReference type="Pfam" id="PF01047"/>
    </source>
</evidence>
<gene>
    <name evidence="5" type="ORF">ET33_25790</name>
</gene>
<dbReference type="RefSeq" id="WP_036677473.1">
    <property type="nucleotide sequence ID" value="NZ_FYEP01000014.1"/>
</dbReference>
<sequence>MSKPHLSFGEYKWTVTQQMSRTFELEGFSPLVGKIFGLLLFAPKPVSLQEIADQLGVTKAAVSVQVRALEKYSMCQKVPLRSDRKDYYYISDDFTLISMRASKQKIESITKQCEELLFTLKGMSQIGEEETESFEVFKRRFAEVSAMYRMFLSRLEGIEEEWIRLREQL</sequence>
<dbReference type="Gene3D" id="1.10.10.10">
    <property type="entry name" value="Winged helix-like DNA-binding domain superfamily/Winged helix DNA-binding domain"/>
    <property type="match status" value="1"/>
</dbReference>
<dbReference type="InterPro" id="IPR036390">
    <property type="entry name" value="WH_DNA-bd_sf"/>
</dbReference>
<dbReference type="InterPro" id="IPR000835">
    <property type="entry name" value="HTH_MarR-typ"/>
</dbReference>
<feature type="domain" description="HTH marR-type" evidence="4">
    <location>
        <begin position="44"/>
        <end position="85"/>
    </location>
</feature>
<dbReference type="InterPro" id="IPR011991">
    <property type="entry name" value="ArsR-like_HTH"/>
</dbReference>
<dbReference type="EMBL" id="JNVM01000004">
    <property type="protein sequence ID" value="KEQ27289.1"/>
    <property type="molecule type" value="Genomic_DNA"/>
</dbReference>
<dbReference type="PANTHER" id="PTHR38465">
    <property type="entry name" value="HTH-TYPE TRANSCRIPTIONAL REGULATOR MJ1563-RELATED"/>
    <property type="match status" value="1"/>
</dbReference>
<dbReference type="eggNOG" id="COG1510">
    <property type="taxonomic scope" value="Bacteria"/>
</dbReference>
<dbReference type="Pfam" id="PF01047">
    <property type="entry name" value="MarR"/>
    <property type="match status" value="1"/>
</dbReference>
<accession>A0A081P9B6</accession>
<reference evidence="5 6" key="1">
    <citation type="submission" date="2014-06" db="EMBL/GenBank/DDBJ databases">
        <title>Draft genome sequence of Paenibacillus sp. MSt1.</title>
        <authorList>
            <person name="Aw Y.K."/>
            <person name="Ong K.S."/>
            <person name="Gan H.M."/>
            <person name="Lee S.M."/>
        </authorList>
    </citation>
    <scope>NUCLEOTIDE SEQUENCE [LARGE SCALE GENOMIC DNA]</scope>
    <source>
        <strain evidence="5 6">MSt1</strain>
    </source>
</reference>
<keyword evidence="3" id="KW-0804">Transcription</keyword>
<dbReference type="InterPro" id="IPR052362">
    <property type="entry name" value="HTH-GbsR_regulator"/>
</dbReference>
<dbReference type="AlphaFoldDB" id="A0A081P9B6"/>
<dbReference type="PANTHER" id="PTHR38465:SF1">
    <property type="entry name" value="HTH-TYPE TRANSCRIPTIONAL REGULATOR MJ1563-RELATED"/>
    <property type="match status" value="1"/>
</dbReference>
<keyword evidence="1" id="KW-0805">Transcription regulation</keyword>
<evidence type="ECO:0000313" key="5">
    <source>
        <dbReference type="EMBL" id="KEQ27289.1"/>
    </source>
</evidence>
<dbReference type="GO" id="GO:0003700">
    <property type="term" value="F:DNA-binding transcription factor activity"/>
    <property type="evidence" value="ECO:0007669"/>
    <property type="project" value="InterPro"/>
</dbReference>
<dbReference type="OrthoDB" id="2611006at2"/>
<evidence type="ECO:0000256" key="3">
    <source>
        <dbReference type="ARBA" id="ARBA00023163"/>
    </source>
</evidence>
<keyword evidence="2" id="KW-0238">DNA-binding</keyword>
<dbReference type="CDD" id="cd00090">
    <property type="entry name" value="HTH_ARSR"/>
    <property type="match status" value="1"/>
</dbReference>
<dbReference type="SUPFAM" id="SSF46785">
    <property type="entry name" value="Winged helix' DNA-binding domain"/>
    <property type="match status" value="1"/>
</dbReference>